<comment type="caution">
    <text evidence="7">The sequence shown here is derived from an EMBL/GenBank/DDBJ whole genome shotgun (WGS) entry which is preliminary data.</text>
</comment>
<evidence type="ECO:0000313" key="8">
    <source>
        <dbReference type="Proteomes" id="UP001500523"/>
    </source>
</evidence>
<dbReference type="Pfam" id="PF04800">
    <property type="entry name" value="NDUS4"/>
    <property type="match status" value="1"/>
</dbReference>
<keyword evidence="2" id="KW-0813">Transport</keyword>
<gene>
    <name evidence="7" type="ORF">GCM10022268_05750</name>
</gene>
<evidence type="ECO:0000256" key="5">
    <source>
        <dbReference type="ARBA" id="ARBA00022982"/>
    </source>
</evidence>
<keyword evidence="3" id="KW-0679">Respiratory chain</keyword>
<keyword evidence="8" id="KW-1185">Reference proteome</keyword>
<dbReference type="Proteomes" id="UP001500523">
    <property type="component" value="Unassembled WGS sequence"/>
</dbReference>
<evidence type="ECO:0000256" key="3">
    <source>
        <dbReference type="ARBA" id="ARBA00022660"/>
    </source>
</evidence>
<dbReference type="EMBL" id="BAABBF010000001">
    <property type="protein sequence ID" value="GAA3698153.1"/>
    <property type="molecule type" value="Genomic_DNA"/>
</dbReference>
<evidence type="ECO:0000256" key="4">
    <source>
        <dbReference type="ARBA" id="ARBA00022946"/>
    </source>
</evidence>
<keyword evidence="5" id="KW-0249">Electron transport</keyword>
<organism evidence="7 8">
    <name type="scientific">Sphingomonas cynarae</name>
    <dbReference type="NCBI Taxonomy" id="930197"/>
    <lineage>
        <taxon>Bacteria</taxon>
        <taxon>Pseudomonadati</taxon>
        <taxon>Pseudomonadota</taxon>
        <taxon>Alphaproteobacteria</taxon>
        <taxon>Sphingomonadales</taxon>
        <taxon>Sphingomonadaceae</taxon>
        <taxon>Sphingomonas</taxon>
    </lineage>
</organism>
<keyword evidence="4" id="KW-0809">Transit peptide</keyword>
<evidence type="ECO:0000256" key="6">
    <source>
        <dbReference type="ARBA" id="ARBA00023136"/>
    </source>
</evidence>
<evidence type="ECO:0000313" key="7">
    <source>
        <dbReference type="EMBL" id="GAA3698153.1"/>
    </source>
</evidence>
<reference evidence="8" key="1">
    <citation type="journal article" date="2019" name="Int. J. Syst. Evol. Microbiol.">
        <title>The Global Catalogue of Microorganisms (GCM) 10K type strain sequencing project: providing services to taxonomists for standard genome sequencing and annotation.</title>
        <authorList>
            <consortium name="The Broad Institute Genomics Platform"/>
            <consortium name="The Broad Institute Genome Sequencing Center for Infectious Disease"/>
            <person name="Wu L."/>
            <person name="Ma J."/>
        </authorList>
    </citation>
    <scope>NUCLEOTIDE SEQUENCE [LARGE SCALE GENOMIC DNA]</scope>
    <source>
        <strain evidence="8">JCM 17498</strain>
    </source>
</reference>
<evidence type="ECO:0000256" key="2">
    <source>
        <dbReference type="ARBA" id="ARBA00022448"/>
    </source>
</evidence>
<proteinExistence type="predicted"/>
<protein>
    <submittedName>
        <fullName evidence="7">ETC complex I subunit</fullName>
    </submittedName>
</protein>
<comment type="subcellular location">
    <subcellularLocation>
        <location evidence="1">Membrane</location>
    </subcellularLocation>
</comment>
<dbReference type="InterPro" id="IPR006885">
    <property type="entry name" value="NADH_UbQ_FeS_4_mit-like"/>
</dbReference>
<keyword evidence="6" id="KW-0472">Membrane</keyword>
<dbReference type="PANTHER" id="PTHR12219:SF8">
    <property type="entry name" value="NADH DEHYDROGENASE [UBIQUINONE] IRON-SULFUR PROTEIN 4, MITOCHONDRIAL"/>
    <property type="match status" value="1"/>
</dbReference>
<dbReference type="InterPro" id="IPR038532">
    <property type="entry name" value="NDUFS4-like_sf"/>
</dbReference>
<evidence type="ECO:0000256" key="1">
    <source>
        <dbReference type="ARBA" id="ARBA00004370"/>
    </source>
</evidence>
<name>A0ABP7D0K0_9SPHN</name>
<accession>A0ABP7D0K0</accession>
<sequence>MTVMATARIFQRPKNSMQSGRARTDQWQLEFEPAEAKHPDPLTGWAGSGDTRDQIRLLFPTVEAAIAHCEREGHDYTVVPAPAKTLKLQAYADNFR</sequence>
<dbReference type="PANTHER" id="PTHR12219">
    <property type="entry name" value="NADH-UBIQUINONE OXIDOREDUCTASE"/>
    <property type="match status" value="1"/>
</dbReference>
<dbReference type="Gene3D" id="3.30.160.190">
    <property type="entry name" value="atu1810 like domain"/>
    <property type="match status" value="1"/>
</dbReference>